<proteinExistence type="predicted"/>
<name>A0AAW1YVV3_CULAL</name>
<dbReference type="SUPFAM" id="SSF52980">
    <property type="entry name" value="Restriction endonuclease-like"/>
    <property type="match status" value="1"/>
</dbReference>
<dbReference type="Gene3D" id="3.90.320.10">
    <property type="match status" value="1"/>
</dbReference>
<accession>A0AAW1YVV3</accession>
<dbReference type="Pfam" id="PF09588">
    <property type="entry name" value="YqaJ"/>
    <property type="match status" value="1"/>
</dbReference>
<evidence type="ECO:0000259" key="1">
    <source>
        <dbReference type="Pfam" id="PF09588"/>
    </source>
</evidence>
<dbReference type="PANTHER" id="PTHR46609:SF7">
    <property type="match status" value="1"/>
</dbReference>
<feature type="domain" description="YqaJ viral recombinase" evidence="1">
    <location>
        <begin position="76"/>
        <end position="218"/>
    </location>
</feature>
<dbReference type="InterPro" id="IPR011335">
    <property type="entry name" value="Restrct_endonuc-II-like"/>
</dbReference>
<dbReference type="Proteomes" id="UP001479290">
    <property type="component" value="Unassembled WGS sequence"/>
</dbReference>
<gene>
    <name evidence="2" type="ORF">ABG768_018514</name>
</gene>
<dbReference type="InterPro" id="IPR051703">
    <property type="entry name" value="NF-kappa-B_Signaling_Reg"/>
</dbReference>
<organism evidence="2 3">
    <name type="scientific">Culter alburnus</name>
    <name type="common">Topmouth culter</name>
    <dbReference type="NCBI Taxonomy" id="194366"/>
    <lineage>
        <taxon>Eukaryota</taxon>
        <taxon>Metazoa</taxon>
        <taxon>Chordata</taxon>
        <taxon>Craniata</taxon>
        <taxon>Vertebrata</taxon>
        <taxon>Euteleostomi</taxon>
        <taxon>Actinopterygii</taxon>
        <taxon>Neopterygii</taxon>
        <taxon>Teleostei</taxon>
        <taxon>Ostariophysi</taxon>
        <taxon>Cypriniformes</taxon>
        <taxon>Xenocyprididae</taxon>
        <taxon>Xenocypridinae</taxon>
        <taxon>Culter</taxon>
    </lineage>
</organism>
<reference evidence="2 3" key="1">
    <citation type="submission" date="2024-05" db="EMBL/GenBank/DDBJ databases">
        <title>A high-quality chromosomal-level genome assembly of Topmouth culter (Culter alburnus).</title>
        <authorList>
            <person name="Zhao H."/>
        </authorList>
    </citation>
    <scope>NUCLEOTIDE SEQUENCE [LARGE SCALE GENOMIC DNA]</scope>
    <source>
        <strain evidence="2">CATC2023</strain>
        <tissue evidence="2">Muscle</tissue>
    </source>
</reference>
<dbReference type="PANTHER" id="PTHR46609">
    <property type="entry name" value="EXONUCLEASE, PHAGE-TYPE/RECB, C-TERMINAL DOMAIN-CONTAINING PROTEIN"/>
    <property type="match status" value="1"/>
</dbReference>
<dbReference type="GO" id="GO:0006281">
    <property type="term" value="P:DNA repair"/>
    <property type="evidence" value="ECO:0007669"/>
    <property type="project" value="UniProtKB-ARBA"/>
</dbReference>
<dbReference type="AlphaFoldDB" id="A0AAW1YVV3"/>
<sequence>MCVCGIVSLSGTPIIGQHLAKILPIKPAFPLPPQPSSFCTVLTREQTQRYNAMMITKSESEALEKETRQQSINNIWHCVRSPRLTSSSFKRVYSRRADYEQLATSIQRKTTLQTTAMKRGLELEPVAAAHYAEVTGNPVYTSGFVVNPNARHLGTSPDRKVLQHGYNKSYGLLERKCPDQYSYTGCKYLQKHSGDTYSLKRNHEYYYQVIGQMGITGMSWCEFFCEM</sequence>
<keyword evidence="3" id="KW-1185">Reference proteome</keyword>
<dbReference type="CDD" id="cd22343">
    <property type="entry name" value="PDDEXK_lambda_exonuclease-like"/>
    <property type="match status" value="1"/>
</dbReference>
<comment type="caution">
    <text evidence="2">The sequence shown here is derived from an EMBL/GenBank/DDBJ whole genome shotgun (WGS) entry which is preliminary data.</text>
</comment>
<evidence type="ECO:0000313" key="2">
    <source>
        <dbReference type="EMBL" id="KAK9952707.1"/>
    </source>
</evidence>
<dbReference type="InterPro" id="IPR019080">
    <property type="entry name" value="YqaJ_viral_recombinase"/>
</dbReference>
<dbReference type="EMBL" id="JAWDJR010000024">
    <property type="protein sequence ID" value="KAK9952707.1"/>
    <property type="molecule type" value="Genomic_DNA"/>
</dbReference>
<dbReference type="InterPro" id="IPR011604">
    <property type="entry name" value="PDDEXK-like_dom_sf"/>
</dbReference>
<evidence type="ECO:0000313" key="3">
    <source>
        <dbReference type="Proteomes" id="UP001479290"/>
    </source>
</evidence>
<protein>
    <recommendedName>
        <fullName evidence="1">YqaJ viral recombinase domain-containing protein</fullName>
    </recommendedName>
</protein>